<sequence>MNGHQGFIQIAGFRPSVHWFQYDDKKLAEAVAGYASPLRSRERDGPVEITLGIKHSGTSHLLLTLDQAWDVARAAGVNVSSAVPRRATYSVGDFESVSPIQFHGVEELMKKMAGLKPKSHRGRPDKFDNSQLNKQFAQFDGGEGVGRGRFEHGRVLYRVLRGTLNTKLYGLPEPTWTRSLKVLSLVFNTWARDTRPSKERLEMPMLLDVGWAEMEVPDFVVKPRSMEHYFVEKNRYMSQGDKMMFEHGESRSMDLASIGAKLKEVINDKRTGPVVLLVHDEQITRNALRNLLGVDVSLWETGIKGLLGYPSKVKREASPAGRYGVKRENGSYSSDPRVKREDDEYSRRANRPRSRSRSPKRGIKPDSDGPSTSSRHERRLSSPSRSRWGSGSSGSSGSAHPPVYVIDVKLLYSKMMQSDYGGESVVRMAQRFRQRDEGKDGWCAGNEAVMLLQLWHMMISGLPIDDQRLAHMAGWVDASSSASGSAAAASAVQNPVEEYVDDDDVDPNDIVYNAVAAKAAVPTSARGMYDSDTDYDSDSD</sequence>
<name>A0A2A9NPF9_9AGAR</name>
<feature type="compositionally biased region" description="Basic residues" evidence="1">
    <location>
        <begin position="348"/>
        <end position="362"/>
    </location>
</feature>
<evidence type="ECO:0000313" key="2">
    <source>
        <dbReference type="EMBL" id="PFH49636.1"/>
    </source>
</evidence>
<dbReference type="EMBL" id="KZ302023">
    <property type="protein sequence ID" value="PFH49636.1"/>
    <property type="molecule type" value="Genomic_DNA"/>
</dbReference>
<organism evidence="2 3">
    <name type="scientific">Amanita thiersii Skay4041</name>
    <dbReference type="NCBI Taxonomy" id="703135"/>
    <lineage>
        <taxon>Eukaryota</taxon>
        <taxon>Fungi</taxon>
        <taxon>Dikarya</taxon>
        <taxon>Basidiomycota</taxon>
        <taxon>Agaricomycotina</taxon>
        <taxon>Agaricomycetes</taxon>
        <taxon>Agaricomycetidae</taxon>
        <taxon>Agaricales</taxon>
        <taxon>Pluteineae</taxon>
        <taxon>Amanitaceae</taxon>
        <taxon>Amanita</taxon>
    </lineage>
</organism>
<evidence type="ECO:0000313" key="3">
    <source>
        <dbReference type="Proteomes" id="UP000242287"/>
    </source>
</evidence>
<reference evidence="2 3" key="1">
    <citation type="submission" date="2014-02" db="EMBL/GenBank/DDBJ databases">
        <title>Transposable element dynamics among asymbiotic and ectomycorrhizal Amanita fungi.</title>
        <authorList>
            <consortium name="DOE Joint Genome Institute"/>
            <person name="Hess J."/>
            <person name="Skrede I."/>
            <person name="Wolfe B."/>
            <person name="LaButti K."/>
            <person name="Ohm R.A."/>
            <person name="Grigoriev I.V."/>
            <person name="Pringle A."/>
        </authorList>
    </citation>
    <scope>NUCLEOTIDE SEQUENCE [LARGE SCALE GENOMIC DNA]</scope>
    <source>
        <strain evidence="2 3">SKay4041</strain>
    </source>
</reference>
<accession>A0A2A9NPF9</accession>
<dbReference type="OrthoDB" id="3235609at2759"/>
<proteinExistence type="predicted"/>
<feature type="compositionally biased region" description="Low complexity" evidence="1">
    <location>
        <begin position="381"/>
        <end position="398"/>
    </location>
</feature>
<feature type="compositionally biased region" description="Basic and acidic residues" evidence="1">
    <location>
        <begin position="336"/>
        <end position="347"/>
    </location>
</feature>
<dbReference type="AlphaFoldDB" id="A0A2A9NPF9"/>
<keyword evidence="3" id="KW-1185">Reference proteome</keyword>
<protein>
    <submittedName>
        <fullName evidence="2">Uncharacterized protein</fullName>
    </submittedName>
</protein>
<gene>
    <name evidence="2" type="ORF">AMATHDRAFT_194582</name>
</gene>
<dbReference type="Proteomes" id="UP000242287">
    <property type="component" value="Unassembled WGS sequence"/>
</dbReference>
<feature type="region of interest" description="Disordered" evidence="1">
    <location>
        <begin position="317"/>
        <end position="399"/>
    </location>
</feature>
<evidence type="ECO:0000256" key="1">
    <source>
        <dbReference type="SAM" id="MobiDB-lite"/>
    </source>
</evidence>